<protein>
    <recommendedName>
        <fullName evidence="2">RRM domain-containing protein</fullName>
    </recommendedName>
</protein>
<dbReference type="InterPro" id="IPR035979">
    <property type="entry name" value="RBD_domain_sf"/>
</dbReference>
<organism evidence="3 4">
    <name type="scientific">Aphanomyces astaci</name>
    <name type="common">Crayfish plague agent</name>
    <dbReference type="NCBI Taxonomy" id="112090"/>
    <lineage>
        <taxon>Eukaryota</taxon>
        <taxon>Sar</taxon>
        <taxon>Stramenopiles</taxon>
        <taxon>Oomycota</taxon>
        <taxon>Saprolegniomycetes</taxon>
        <taxon>Saprolegniales</taxon>
        <taxon>Verrucalvaceae</taxon>
        <taxon>Aphanomyces</taxon>
    </lineage>
</organism>
<dbReference type="PROSITE" id="PS50102">
    <property type="entry name" value="RRM"/>
    <property type="match status" value="1"/>
</dbReference>
<gene>
    <name evidence="3" type="ORF">AaE_010670</name>
</gene>
<dbReference type="PANTHER" id="PTHR15241">
    <property type="entry name" value="TRANSFORMER-2-RELATED"/>
    <property type="match status" value="1"/>
</dbReference>
<dbReference type="SUPFAM" id="SSF54928">
    <property type="entry name" value="RNA-binding domain, RBD"/>
    <property type="match status" value="1"/>
</dbReference>
<dbReference type="AlphaFoldDB" id="A0A6A5A4C6"/>
<dbReference type="GO" id="GO:0003723">
    <property type="term" value="F:RNA binding"/>
    <property type="evidence" value="ECO:0007669"/>
    <property type="project" value="UniProtKB-UniRule"/>
</dbReference>
<proteinExistence type="predicted"/>
<evidence type="ECO:0000259" key="2">
    <source>
        <dbReference type="PROSITE" id="PS50102"/>
    </source>
</evidence>
<sequence length="119" mass="13347">MASLVVARNLLRRSFATNIYVEGIHWRTDAQRLQQAFEPFGPILKGIVHPSLTPRPTNPHMHVASIVSFAPTQTENIYLTGCVSYKKADDAFRAILAMNGQELDGRLLKVDYYDGTLDD</sequence>
<dbReference type="CDD" id="cd00590">
    <property type="entry name" value="RRM_SF"/>
    <property type="match status" value="1"/>
</dbReference>
<dbReference type="SMART" id="SM00360">
    <property type="entry name" value="RRM"/>
    <property type="match status" value="1"/>
</dbReference>
<feature type="domain" description="RRM" evidence="2">
    <location>
        <begin position="17"/>
        <end position="115"/>
    </location>
</feature>
<evidence type="ECO:0000313" key="4">
    <source>
        <dbReference type="Proteomes" id="UP000469452"/>
    </source>
</evidence>
<comment type="caution">
    <text evidence="3">The sequence shown here is derived from an EMBL/GenBank/DDBJ whole genome shotgun (WGS) entry which is preliminary data.</text>
</comment>
<evidence type="ECO:0000313" key="3">
    <source>
        <dbReference type="EMBL" id="KAF0718331.1"/>
    </source>
</evidence>
<keyword evidence="1" id="KW-0694">RNA-binding</keyword>
<dbReference type="EMBL" id="VJMI01016535">
    <property type="protein sequence ID" value="KAF0718331.1"/>
    <property type="molecule type" value="Genomic_DNA"/>
</dbReference>
<dbReference type="PANTHER" id="PTHR15241:SF304">
    <property type="entry name" value="RRM DOMAIN-CONTAINING PROTEIN"/>
    <property type="match status" value="1"/>
</dbReference>
<dbReference type="VEuPathDB" id="FungiDB:H257_13830"/>
<evidence type="ECO:0000256" key="1">
    <source>
        <dbReference type="PROSITE-ProRule" id="PRU00176"/>
    </source>
</evidence>
<name>A0A6A5A4C6_APHAT</name>
<accession>A0A6A5A4C6</accession>
<dbReference type="Gene3D" id="3.30.70.330">
    <property type="match status" value="1"/>
</dbReference>
<dbReference type="InterPro" id="IPR000504">
    <property type="entry name" value="RRM_dom"/>
</dbReference>
<dbReference type="Proteomes" id="UP000469452">
    <property type="component" value="Unassembled WGS sequence"/>
</dbReference>
<reference evidence="3 4" key="1">
    <citation type="submission" date="2019-06" db="EMBL/GenBank/DDBJ databases">
        <title>Genomics analysis of Aphanomyces spp. identifies a new class of oomycete effector associated with host adaptation.</title>
        <authorList>
            <person name="Gaulin E."/>
        </authorList>
    </citation>
    <scope>NUCLEOTIDE SEQUENCE [LARGE SCALE GENOMIC DNA]</scope>
    <source>
        <strain evidence="3 4">E</strain>
    </source>
</reference>
<dbReference type="InterPro" id="IPR012677">
    <property type="entry name" value="Nucleotide-bd_a/b_plait_sf"/>
</dbReference>